<feature type="compositionally biased region" description="Basic and acidic residues" evidence="1">
    <location>
        <begin position="356"/>
        <end position="385"/>
    </location>
</feature>
<evidence type="ECO:0000256" key="2">
    <source>
        <dbReference type="SAM" id="Phobius"/>
    </source>
</evidence>
<keyword evidence="2" id="KW-0812">Transmembrane</keyword>
<organism evidence="4 5">
    <name type="scientific">Penicillium polonicum</name>
    <dbReference type="NCBI Taxonomy" id="60169"/>
    <lineage>
        <taxon>Eukaryota</taxon>
        <taxon>Fungi</taxon>
        <taxon>Dikarya</taxon>
        <taxon>Ascomycota</taxon>
        <taxon>Pezizomycotina</taxon>
        <taxon>Eurotiomycetes</taxon>
        <taxon>Eurotiomycetidae</taxon>
        <taxon>Eurotiales</taxon>
        <taxon>Aspergillaceae</taxon>
        <taxon>Penicillium</taxon>
    </lineage>
</organism>
<name>A0A1V6NU55_PENPO</name>
<keyword evidence="5" id="KW-1185">Reference proteome</keyword>
<dbReference type="STRING" id="60169.A0A1V6NU55"/>
<dbReference type="PANTHER" id="PTHR42109">
    <property type="entry name" value="UNPLACED GENOMIC SCAFFOLD UM_SCAF_CONTIG_1.265, WHOLE GENOME SHOTGUN SEQUENCE"/>
    <property type="match status" value="1"/>
</dbReference>
<keyword evidence="2" id="KW-1133">Transmembrane helix</keyword>
<dbReference type="Pfam" id="PF24800">
    <property type="entry name" value="DUF7702"/>
    <property type="match status" value="1"/>
</dbReference>
<keyword evidence="2" id="KW-0472">Membrane</keyword>
<feature type="transmembrane region" description="Helical" evidence="2">
    <location>
        <begin position="144"/>
        <end position="164"/>
    </location>
</feature>
<feature type="transmembrane region" description="Helical" evidence="2">
    <location>
        <begin position="311"/>
        <end position="335"/>
    </location>
</feature>
<dbReference type="AlphaFoldDB" id="A0A1V6NU55"/>
<comment type="caution">
    <text evidence="4">The sequence shown here is derived from an EMBL/GenBank/DDBJ whole genome shotgun (WGS) entry which is preliminary data.</text>
</comment>
<evidence type="ECO:0000259" key="3">
    <source>
        <dbReference type="Pfam" id="PF24800"/>
    </source>
</evidence>
<sequence length="394" mass="43391">MLVVPYGDAPIPQVVNAFVFVFKCTALQSFHTPAPREAALLFYPWSFHLLPSYRFLPGKSWCSNDSQLSPYTSYTFPKIITGFPGPSIPARYIRCSGLYRSKMTFRYEDGIALLQLIAFVPSLFLAIILCYQQGMKAVASCWRFLIILACLRISGAVCQLITITDASINVITTKITCELLGIAPLTLAAVGLLQRVNVSINKLSKWIFIFVSLVSLVGLALGVAGAIKALDSYTIPPMLQAALGMFVGCLGLLLAILGYLTIYRNEMPRSEKIILYSVYACAPLLIVRTVYGCLGDYTTMARFNLFEPNPTVYLCMGVLEEIILMIICLAVGFYCPPPKEPQPDAADTTNSDETNIEEKRSSSPSDTRSDTVDTMNKERIAEEGRMGTLKAEAL</sequence>
<dbReference type="EMBL" id="MDYM01000003">
    <property type="protein sequence ID" value="OQD67896.1"/>
    <property type="molecule type" value="Genomic_DNA"/>
</dbReference>
<evidence type="ECO:0000256" key="1">
    <source>
        <dbReference type="SAM" id="MobiDB-lite"/>
    </source>
</evidence>
<feature type="transmembrane region" description="Helical" evidence="2">
    <location>
        <begin position="111"/>
        <end position="132"/>
    </location>
</feature>
<gene>
    <name evidence="4" type="ORF">PENPOL_c003G01166</name>
</gene>
<dbReference type="InterPro" id="IPR056119">
    <property type="entry name" value="DUF7702"/>
</dbReference>
<evidence type="ECO:0000313" key="5">
    <source>
        <dbReference type="Proteomes" id="UP000191408"/>
    </source>
</evidence>
<dbReference type="PANTHER" id="PTHR42109:SF2">
    <property type="entry name" value="INTEGRAL MEMBRANE PROTEIN"/>
    <property type="match status" value="1"/>
</dbReference>
<dbReference type="OrthoDB" id="2560628at2759"/>
<feature type="transmembrane region" description="Helical" evidence="2">
    <location>
        <begin position="170"/>
        <end position="194"/>
    </location>
</feature>
<protein>
    <recommendedName>
        <fullName evidence="3">DUF7702 domain-containing protein</fullName>
    </recommendedName>
</protein>
<feature type="region of interest" description="Disordered" evidence="1">
    <location>
        <begin position="341"/>
        <end position="394"/>
    </location>
</feature>
<feature type="transmembrane region" description="Helical" evidence="2">
    <location>
        <begin position="206"/>
        <end position="227"/>
    </location>
</feature>
<feature type="transmembrane region" description="Helical" evidence="2">
    <location>
        <begin position="273"/>
        <end position="291"/>
    </location>
</feature>
<evidence type="ECO:0000313" key="4">
    <source>
        <dbReference type="EMBL" id="OQD67896.1"/>
    </source>
</evidence>
<dbReference type="Proteomes" id="UP000191408">
    <property type="component" value="Unassembled WGS sequence"/>
</dbReference>
<reference evidence="5" key="1">
    <citation type="journal article" date="2017" name="Nat. Microbiol.">
        <title>Global analysis of biosynthetic gene clusters reveals vast potential of secondary metabolite production in Penicillium species.</title>
        <authorList>
            <person name="Nielsen J.C."/>
            <person name="Grijseels S."/>
            <person name="Prigent S."/>
            <person name="Ji B."/>
            <person name="Dainat J."/>
            <person name="Nielsen K.F."/>
            <person name="Frisvad J.C."/>
            <person name="Workman M."/>
            <person name="Nielsen J."/>
        </authorList>
    </citation>
    <scope>NUCLEOTIDE SEQUENCE [LARGE SCALE GENOMIC DNA]</scope>
    <source>
        <strain evidence="5">IBT 4502</strain>
    </source>
</reference>
<feature type="domain" description="DUF7702" evidence="3">
    <location>
        <begin position="106"/>
        <end position="334"/>
    </location>
</feature>
<feature type="transmembrane region" description="Helical" evidence="2">
    <location>
        <begin position="239"/>
        <end position="261"/>
    </location>
</feature>
<proteinExistence type="predicted"/>
<accession>A0A1V6NU55</accession>